<feature type="compositionally biased region" description="Low complexity" evidence="3">
    <location>
        <begin position="473"/>
        <end position="483"/>
    </location>
</feature>
<evidence type="ECO:0000256" key="3">
    <source>
        <dbReference type="SAM" id="MobiDB-lite"/>
    </source>
</evidence>
<keyword evidence="2" id="KW-0963">Cytoplasm</keyword>
<sequence>MDSRRHKERITALSLFVELEQSANKADLLLKRSALYKENGDFEKASKDLKLAAGYANSKTGAEASALNKEIQDAIVQLSKATIDDVDSQSVEELSIPQLLDDINSNDENTRRMAIKKLSRYADGFGIIKPKDYRAVFERLFDVYNDNELPKETINVFCLVVDRIVQNETSSQSSSSETSTVFTYLKAIFEERASEYGCLSLAIKLLTSSVFHQLKGEKADTYESISRNTKDALEYYIHTVFPSILNEKITQETVQTFVRGMLQILKLNKLAVLETLARSYKNGLSPGLSAIMDLAGRPHGDLRQSGSVILLSEIQNCGLGSSPETTSKLAESSKTIFRRIKQTIEGWIDATTQNERRKGFYCLASILPVDSKGTVALPILTQTEFLKDTFELIEYDHIPTQVAFMELCSEALGDSGCRKLINEHGKAFIIKIINENKSAQEASRKSLFTVASKALSKLIGAPQQKDPSAVAKESSATSEGEASGIKEFNSLDSEQGANDSEELLKIQMETLSSIFDSSKDPEADQSLLGLVEGLCYMSLKAKLKDTISINTSLLTNLFKVARSTKKSHLRFHIVALCQNLTQYLPALTEEQKALLKLRQKASSTDSKTDDIEADRKYYATQRVQVRSKLLAKSGCVPCLVEAIHPKLFPSDGVKNIVAQALCNLATAPELRGLIVQQGGATGLLRLIDEKGTESKDIPPKPYRSALDRTAAHTLAKLAISLPPHIAFPNGMVRSLVRPFLSLCVEEQDNKLSQFEALMALTNLASTPPQSEGDVRGLIAFDLKGLSVIEFLVLSSHPMIQRAATELLCNLVSDMKVFDHYASSTIPKSDEKVTEGQKSYQTSKIHLFVALSDCEDIPTKIAASGALGVLSSDSRVCRFLALSHPTAMTIITDLGEDESNDGALQHRAVAILANMLQSGDNEIVAKIKSNDKVQQVLKNLSTNSKFGHIKDLAKSAMEAL</sequence>
<feature type="domain" description="UNC-45/Cro1/She4 central" evidence="4">
    <location>
        <begin position="326"/>
        <end position="441"/>
    </location>
</feature>
<dbReference type="AlphaFoldDB" id="A0A9W8DWU4"/>
<dbReference type="InterPro" id="IPR024660">
    <property type="entry name" value="UCS_central_dom"/>
</dbReference>
<dbReference type="GO" id="GO:0051879">
    <property type="term" value="F:Hsp90 protein binding"/>
    <property type="evidence" value="ECO:0007669"/>
    <property type="project" value="TreeGrafter"/>
</dbReference>
<dbReference type="InterPro" id="IPR016024">
    <property type="entry name" value="ARM-type_fold"/>
</dbReference>
<dbReference type="Proteomes" id="UP001150538">
    <property type="component" value="Unassembled WGS sequence"/>
</dbReference>
<accession>A0A9W8DWU4</accession>
<comment type="caution">
    <text evidence="5">The sequence shown here is derived from an EMBL/GenBank/DDBJ whole genome shotgun (WGS) entry which is preliminary data.</text>
</comment>
<gene>
    <name evidence="5" type="primary">SHE4</name>
    <name evidence="5" type="ORF">H4219_000614</name>
</gene>
<proteinExistence type="predicted"/>
<dbReference type="GO" id="GO:0005737">
    <property type="term" value="C:cytoplasm"/>
    <property type="evidence" value="ECO:0007669"/>
    <property type="project" value="UniProtKB-SubCell"/>
</dbReference>
<comment type="subcellular location">
    <subcellularLocation>
        <location evidence="1">Cytoplasm</location>
    </subcellularLocation>
</comment>
<keyword evidence="6" id="KW-1185">Reference proteome</keyword>
<dbReference type="OrthoDB" id="199930at2759"/>
<dbReference type="PANTHER" id="PTHR45994:SF1">
    <property type="entry name" value="FI21225P1"/>
    <property type="match status" value="1"/>
</dbReference>
<dbReference type="SUPFAM" id="SSF48371">
    <property type="entry name" value="ARM repeat"/>
    <property type="match status" value="3"/>
</dbReference>
<dbReference type="PANTHER" id="PTHR45994">
    <property type="entry name" value="FI21225P1"/>
    <property type="match status" value="1"/>
</dbReference>
<organism evidence="5 6">
    <name type="scientific">Mycoemilia scoparia</name>
    <dbReference type="NCBI Taxonomy" id="417184"/>
    <lineage>
        <taxon>Eukaryota</taxon>
        <taxon>Fungi</taxon>
        <taxon>Fungi incertae sedis</taxon>
        <taxon>Zoopagomycota</taxon>
        <taxon>Kickxellomycotina</taxon>
        <taxon>Kickxellomycetes</taxon>
        <taxon>Kickxellales</taxon>
        <taxon>Kickxellaceae</taxon>
        <taxon>Mycoemilia</taxon>
    </lineage>
</organism>
<evidence type="ECO:0000256" key="1">
    <source>
        <dbReference type="ARBA" id="ARBA00004496"/>
    </source>
</evidence>
<dbReference type="InterPro" id="IPR011989">
    <property type="entry name" value="ARM-like"/>
</dbReference>
<evidence type="ECO:0000256" key="2">
    <source>
        <dbReference type="ARBA" id="ARBA00022490"/>
    </source>
</evidence>
<protein>
    <submittedName>
        <fullName evidence="5">SWI5-dependent HO expression protein 4</fullName>
    </submittedName>
</protein>
<reference evidence="5" key="1">
    <citation type="submission" date="2022-07" db="EMBL/GenBank/DDBJ databases">
        <title>Phylogenomic reconstructions and comparative analyses of Kickxellomycotina fungi.</title>
        <authorList>
            <person name="Reynolds N.K."/>
            <person name="Stajich J.E."/>
            <person name="Barry K."/>
            <person name="Grigoriev I.V."/>
            <person name="Crous P."/>
            <person name="Smith M.E."/>
        </authorList>
    </citation>
    <scope>NUCLEOTIDE SEQUENCE</scope>
    <source>
        <strain evidence="5">NBRC 100468</strain>
    </source>
</reference>
<evidence type="ECO:0000259" key="4">
    <source>
        <dbReference type="Pfam" id="PF11701"/>
    </source>
</evidence>
<feature type="region of interest" description="Disordered" evidence="3">
    <location>
        <begin position="465"/>
        <end position="495"/>
    </location>
</feature>
<name>A0A9W8DWU4_9FUNG</name>
<dbReference type="Gene3D" id="1.25.10.10">
    <property type="entry name" value="Leucine-rich Repeat Variant"/>
    <property type="match status" value="1"/>
</dbReference>
<evidence type="ECO:0000313" key="5">
    <source>
        <dbReference type="EMBL" id="KAJ1921576.1"/>
    </source>
</evidence>
<dbReference type="EMBL" id="JANBPU010000004">
    <property type="protein sequence ID" value="KAJ1921576.1"/>
    <property type="molecule type" value="Genomic_DNA"/>
</dbReference>
<evidence type="ECO:0000313" key="6">
    <source>
        <dbReference type="Proteomes" id="UP001150538"/>
    </source>
</evidence>
<dbReference type="Pfam" id="PF11701">
    <property type="entry name" value="UNC45-central"/>
    <property type="match status" value="1"/>
</dbReference>